<dbReference type="AlphaFoldDB" id="A0AAN6NZQ7"/>
<gene>
    <name evidence="1" type="ORF">QBC32DRAFT_132987</name>
</gene>
<comment type="caution">
    <text evidence="1">The sequence shown here is derived from an EMBL/GenBank/DDBJ whole genome shotgun (WGS) entry which is preliminary data.</text>
</comment>
<dbReference type="EMBL" id="MU859116">
    <property type="protein sequence ID" value="KAK3952857.1"/>
    <property type="molecule type" value="Genomic_DNA"/>
</dbReference>
<accession>A0AAN6NZQ7</accession>
<evidence type="ECO:0000313" key="2">
    <source>
        <dbReference type="Proteomes" id="UP001303222"/>
    </source>
</evidence>
<sequence length="240" mass="26511">MDVLNTKWSLQHDPLPSSHPPYQNQVATFPLPNHIITQFPSPDLARKHRRPIQRGPPHDESARIASLHLVTYNPNNPTWWNQQQFSLNNASSSGSEGPQPSTHPILRSKRCLASPNPAPDLFVVVGGNVTTGNGNRSPFFAWTADFRRHDISKEKTTNPEIETITQLSKTLLPNGLTSTRNNPNPVLIADSFAGLIWRLDILSGDYEVADKVPEMAAPTNSSGPVGVNGIKVHRNTNPWC</sequence>
<proteinExistence type="predicted"/>
<dbReference type="PANTHER" id="PTHR42060">
    <property type="entry name" value="NHL REPEAT-CONTAINING PROTEIN-RELATED"/>
    <property type="match status" value="1"/>
</dbReference>
<keyword evidence="2" id="KW-1185">Reference proteome</keyword>
<reference evidence="1" key="2">
    <citation type="submission" date="2023-06" db="EMBL/GenBank/DDBJ databases">
        <authorList>
            <consortium name="Lawrence Berkeley National Laboratory"/>
            <person name="Mondo S.J."/>
            <person name="Hensen N."/>
            <person name="Bonometti L."/>
            <person name="Westerberg I."/>
            <person name="Brannstrom I.O."/>
            <person name="Guillou S."/>
            <person name="Cros-Aarteil S."/>
            <person name="Calhoun S."/>
            <person name="Haridas S."/>
            <person name="Kuo A."/>
            <person name="Pangilinan J."/>
            <person name="Riley R."/>
            <person name="Labutti K."/>
            <person name="Andreopoulos B."/>
            <person name="Lipzen A."/>
            <person name="Chen C."/>
            <person name="Yanf M."/>
            <person name="Daum C."/>
            <person name="Ng V."/>
            <person name="Clum A."/>
            <person name="Steindorff A."/>
            <person name="Ohm R."/>
            <person name="Martin F."/>
            <person name="Silar P."/>
            <person name="Natvig D."/>
            <person name="Lalanne C."/>
            <person name="Gautier V."/>
            <person name="Ament-Velasquez S.L."/>
            <person name="Kruys A."/>
            <person name="Hutchinson M.I."/>
            <person name="Powell A.J."/>
            <person name="Barry K."/>
            <person name="Miller A.N."/>
            <person name="Grigoriev I.V."/>
            <person name="Debuchy R."/>
            <person name="Gladieux P."/>
            <person name="Thoren M.H."/>
            <person name="Johannesson H."/>
        </authorList>
    </citation>
    <scope>NUCLEOTIDE SEQUENCE</scope>
    <source>
        <strain evidence="1">CBS 626.80</strain>
    </source>
</reference>
<dbReference type="InterPro" id="IPR052998">
    <property type="entry name" value="Hetero-Diels-Alderase-like"/>
</dbReference>
<dbReference type="Proteomes" id="UP001303222">
    <property type="component" value="Unassembled WGS sequence"/>
</dbReference>
<name>A0AAN6NZQ7_9PEZI</name>
<organism evidence="1 2">
    <name type="scientific">Pseudoneurospora amorphoporcata</name>
    <dbReference type="NCBI Taxonomy" id="241081"/>
    <lineage>
        <taxon>Eukaryota</taxon>
        <taxon>Fungi</taxon>
        <taxon>Dikarya</taxon>
        <taxon>Ascomycota</taxon>
        <taxon>Pezizomycotina</taxon>
        <taxon>Sordariomycetes</taxon>
        <taxon>Sordariomycetidae</taxon>
        <taxon>Sordariales</taxon>
        <taxon>Sordariaceae</taxon>
        <taxon>Pseudoneurospora</taxon>
    </lineage>
</organism>
<dbReference type="PANTHER" id="PTHR42060:SF1">
    <property type="entry name" value="NHL REPEAT-CONTAINING PROTEIN"/>
    <property type="match status" value="1"/>
</dbReference>
<reference evidence="1" key="1">
    <citation type="journal article" date="2023" name="Mol. Phylogenet. Evol.">
        <title>Genome-scale phylogeny and comparative genomics of the fungal order Sordariales.</title>
        <authorList>
            <person name="Hensen N."/>
            <person name="Bonometti L."/>
            <person name="Westerberg I."/>
            <person name="Brannstrom I.O."/>
            <person name="Guillou S."/>
            <person name="Cros-Aarteil S."/>
            <person name="Calhoun S."/>
            <person name="Haridas S."/>
            <person name="Kuo A."/>
            <person name="Mondo S."/>
            <person name="Pangilinan J."/>
            <person name="Riley R."/>
            <person name="LaButti K."/>
            <person name="Andreopoulos B."/>
            <person name="Lipzen A."/>
            <person name="Chen C."/>
            <person name="Yan M."/>
            <person name="Daum C."/>
            <person name="Ng V."/>
            <person name="Clum A."/>
            <person name="Steindorff A."/>
            <person name="Ohm R.A."/>
            <person name="Martin F."/>
            <person name="Silar P."/>
            <person name="Natvig D.O."/>
            <person name="Lalanne C."/>
            <person name="Gautier V."/>
            <person name="Ament-Velasquez S.L."/>
            <person name="Kruys A."/>
            <person name="Hutchinson M.I."/>
            <person name="Powell A.J."/>
            <person name="Barry K."/>
            <person name="Miller A.N."/>
            <person name="Grigoriev I.V."/>
            <person name="Debuchy R."/>
            <person name="Gladieux P."/>
            <person name="Hiltunen Thoren M."/>
            <person name="Johannesson H."/>
        </authorList>
    </citation>
    <scope>NUCLEOTIDE SEQUENCE</scope>
    <source>
        <strain evidence="1">CBS 626.80</strain>
    </source>
</reference>
<dbReference type="Gene3D" id="2.120.10.30">
    <property type="entry name" value="TolB, C-terminal domain"/>
    <property type="match status" value="1"/>
</dbReference>
<evidence type="ECO:0000313" key="1">
    <source>
        <dbReference type="EMBL" id="KAK3952857.1"/>
    </source>
</evidence>
<dbReference type="InterPro" id="IPR011042">
    <property type="entry name" value="6-blade_b-propeller_TolB-like"/>
</dbReference>
<protein>
    <submittedName>
        <fullName evidence="1">Uncharacterized protein</fullName>
    </submittedName>
</protein>